<reference evidence="1 2" key="1">
    <citation type="journal article" date="2009" name="Nature">
        <title>The Sorghum bicolor genome and the diversification of grasses.</title>
        <authorList>
            <person name="Paterson A.H."/>
            <person name="Bowers J.E."/>
            <person name="Bruggmann R."/>
            <person name="Dubchak I."/>
            <person name="Grimwood J."/>
            <person name="Gundlach H."/>
            <person name="Haberer G."/>
            <person name="Hellsten U."/>
            <person name="Mitros T."/>
            <person name="Poliakov A."/>
            <person name="Schmutz J."/>
            <person name="Spannagl M."/>
            <person name="Tang H."/>
            <person name="Wang X."/>
            <person name="Wicker T."/>
            <person name="Bharti A.K."/>
            <person name="Chapman J."/>
            <person name="Feltus F.A."/>
            <person name="Gowik U."/>
            <person name="Grigoriev I.V."/>
            <person name="Lyons E."/>
            <person name="Maher C.A."/>
            <person name="Martis M."/>
            <person name="Narechania A."/>
            <person name="Otillar R.P."/>
            <person name="Penning B.W."/>
            <person name="Salamov A.A."/>
            <person name="Wang Y."/>
            <person name="Zhang L."/>
            <person name="Carpita N.C."/>
            <person name="Freeling M."/>
            <person name="Gingle A.R."/>
            <person name="Hash C.T."/>
            <person name="Keller B."/>
            <person name="Klein P."/>
            <person name="Kresovich S."/>
            <person name="McCann M.C."/>
            <person name="Ming R."/>
            <person name="Peterson D.G."/>
            <person name="Mehboob-ur-Rahman"/>
            <person name="Ware D."/>
            <person name="Westhoff P."/>
            <person name="Mayer K.F."/>
            <person name="Messing J."/>
            <person name="Rokhsar D.S."/>
        </authorList>
    </citation>
    <scope>NUCLEOTIDE SEQUENCE [LARGE SCALE GENOMIC DNA]</scope>
    <source>
        <strain evidence="2">cv. BTx623</strain>
    </source>
</reference>
<dbReference type="Proteomes" id="UP000000768">
    <property type="component" value="Chromosome 3"/>
</dbReference>
<evidence type="ECO:0000313" key="2">
    <source>
        <dbReference type="Proteomes" id="UP000000768"/>
    </source>
</evidence>
<sequence>MQCQGWAMQNQNYSTCIFRPATLIILTSHALATCCIEIHCCRNPQGLSFK</sequence>
<accession>A0A1B6Q233</accession>
<gene>
    <name evidence="1" type="ORF">SORBI_3003G087800</name>
</gene>
<dbReference type="EMBL" id="CM000762">
    <property type="protein sequence ID" value="KXG31988.1"/>
    <property type="molecule type" value="Genomic_DNA"/>
</dbReference>
<dbReference type="AlphaFoldDB" id="A0A1B6Q233"/>
<keyword evidence="2" id="KW-1185">Reference proteome</keyword>
<reference evidence="2" key="2">
    <citation type="journal article" date="2018" name="Plant J.">
        <title>The Sorghum bicolor reference genome: improved assembly, gene annotations, a transcriptome atlas, and signatures of genome organization.</title>
        <authorList>
            <person name="McCormick R.F."/>
            <person name="Truong S.K."/>
            <person name="Sreedasyam A."/>
            <person name="Jenkins J."/>
            <person name="Shu S."/>
            <person name="Sims D."/>
            <person name="Kennedy M."/>
            <person name="Amirebrahimi M."/>
            <person name="Weers B.D."/>
            <person name="McKinley B."/>
            <person name="Mattison A."/>
            <person name="Morishige D.T."/>
            <person name="Grimwood J."/>
            <person name="Schmutz J."/>
            <person name="Mullet J.E."/>
        </authorList>
    </citation>
    <scope>NUCLEOTIDE SEQUENCE [LARGE SCALE GENOMIC DNA]</scope>
    <source>
        <strain evidence="2">cv. BTx623</strain>
    </source>
</reference>
<name>A0A1B6Q233_SORBI</name>
<dbReference type="InParanoid" id="A0A1B6Q233"/>
<proteinExistence type="predicted"/>
<organism evidence="1 2">
    <name type="scientific">Sorghum bicolor</name>
    <name type="common">Sorghum</name>
    <name type="synonym">Sorghum vulgare</name>
    <dbReference type="NCBI Taxonomy" id="4558"/>
    <lineage>
        <taxon>Eukaryota</taxon>
        <taxon>Viridiplantae</taxon>
        <taxon>Streptophyta</taxon>
        <taxon>Embryophyta</taxon>
        <taxon>Tracheophyta</taxon>
        <taxon>Spermatophyta</taxon>
        <taxon>Magnoliopsida</taxon>
        <taxon>Liliopsida</taxon>
        <taxon>Poales</taxon>
        <taxon>Poaceae</taxon>
        <taxon>PACMAD clade</taxon>
        <taxon>Panicoideae</taxon>
        <taxon>Andropogonodae</taxon>
        <taxon>Andropogoneae</taxon>
        <taxon>Sorghinae</taxon>
        <taxon>Sorghum</taxon>
    </lineage>
</organism>
<evidence type="ECO:0000313" key="1">
    <source>
        <dbReference type="EMBL" id="KXG31988.1"/>
    </source>
</evidence>
<protein>
    <submittedName>
        <fullName evidence="1">Uncharacterized protein</fullName>
    </submittedName>
</protein>
<dbReference type="Gramene" id="KXG31988">
    <property type="protein sequence ID" value="KXG31988"/>
    <property type="gene ID" value="SORBI_3003G087800"/>
</dbReference>